<proteinExistence type="predicted"/>
<accession>A0A644YJ61</accession>
<reference evidence="1" key="1">
    <citation type="submission" date="2019-08" db="EMBL/GenBank/DDBJ databases">
        <authorList>
            <person name="Kucharzyk K."/>
            <person name="Murdoch R.W."/>
            <person name="Higgins S."/>
            <person name="Loffler F."/>
        </authorList>
    </citation>
    <scope>NUCLEOTIDE SEQUENCE</scope>
</reference>
<protein>
    <submittedName>
        <fullName evidence="1">Uncharacterized protein</fullName>
    </submittedName>
</protein>
<organism evidence="1">
    <name type="scientific">bioreactor metagenome</name>
    <dbReference type="NCBI Taxonomy" id="1076179"/>
    <lineage>
        <taxon>unclassified sequences</taxon>
        <taxon>metagenomes</taxon>
        <taxon>ecological metagenomes</taxon>
    </lineage>
</organism>
<dbReference type="AlphaFoldDB" id="A0A644YJ61"/>
<name>A0A644YJ61_9ZZZZ</name>
<comment type="caution">
    <text evidence="1">The sequence shown here is derived from an EMBL/GenBank/DDBJ whole genome shotgun (WGS) entry which is preliminary data.</text>
</comment>
<evidence type="ECO:0000313" key="1">
    <source>
        <dbReference type="EMBL" id="MPM28625.1"/>
    </source>
</evidence>
<dbReference type="EMBL" id="VSSQ01005306">
    <property type="protein sequence ID" value="MPM28625.1"/>
    <property type="molecule type" value="Genomic_DNA"/>
</dbReference>
<gene>
    <name evidence="1" type="ORF">SDC9_75151</name>
</gene>
<sequence>MEIIYKRYLPSEEIPVYDHVSRRKLVKYYTRDTMAAVVCMGLLFKDQKPASDTPFYFSTSETQMLDYYKDACKVFDQNNIPFSSFHFIEKAVPAISPLSHFKTMRNMAHCFISIEYGLKGDNAALLGPASGLLACAMLSDYNGAVIIGAAKLHADGTAEAGIAKITPREAALEPMLGSNKEAILFFREHSFNKML</sequence>